<keyword evidence="3" id="KW-1185">Reference proteome</keyword>
<evidence type="ECO:0000313" key="3">
    <source>
        <dbReference type="Proteomes" id="UP000199075"/>
    </source>
</evidence>
<organism evidence="2 3">
    <name type="scientific">Halomonas shengliensis</name>
    <dbReference type="NCBI Taxonomy" id="419597"/>
    <lineage>
        <taxon>Bacteria</taxon>
        <taxon>Pseudomonadati</taxon>
        <taxon>Pseudomonadota</taxon>
        <taxon>Gammaproteobacteria</taxon>
        <taxon>Oceanospirillales</taxon>
        <taxon>Halomonadaceae</taxon>
        <taxon>Halomonas</taxon>
    </lineage>
</organism>
<dbReference type="RefSeq" id="WP_089680066.1">
    <property type="nucleotide sequence ID" value="NZ_FNIV01000009.1"/>
</dbReference>
<name>A0A1H0LA55_9GAMM</name>
<evidence type="ECO:0000256" key="1">
    <source>
        <dbReference type="SAM" id="SignalP"/>
    </source>
</evidence>
<proteinExistence type="predicted"/>
<dbReference type="AlphaFoldDB" id="A0A1H0LA55"/>
<dbReference type="Gene3D" id="2.40.160.20">
    <property type="match status" value="1"/>
</dbReference>
<protein>
    <recommendedName>
        <fullName evidence="4">Outer membrane protein beta-barrel domain-containing protein</fullName>
    </recommendedName>
</protein>
<sequence length="195" mass="20686">MKPGHAIASLLACLALTTPFTAIAAEDARQGGSTPAYAAQADDLTRLENGVVIDGRDVETPDGYTSGFRLIAGFTPLRLPRLDLGAEFSYFESDEVPTRLGDQQLLMDTISLGGSLVAGVRLGRLGLYAKSGLVGWEGDAVVARGDFDEAGTTRVTGFGARLELPGFTSRLELEEYDAPDMAHLNLLTASVHIPF</sequence>
<reference evidence="3" key="1">
    <citation type="submission" date="2016-10" db="EMBL/GenBank/DDBJ databases">
        <authorList>
            <person name="Varghese N."/>
            <person name="Submissions S."/>
        </authorList>
    </citation>
    <scope>NUCLEOTIDE SEQUENCE [LARGE SCALE GENOMIC DNA]</scope>
    <source>
        <strain evidence="3">CGMCC 1.6444</strain>
    </source>
</reference>
<dbReference type="EMBL" id="FNIV01000009">
    <property type="protein sequence ID" value="SDO65124.1"/>
    <property type="molecule type" value="Genomic_DNA"/>
</dbReference>
<evidence type="ECO:0000313" key="2">
    <source>
        <dbReference type="EMBL" id="SDO65124.1"/>
    </source>
</evidence>
<accession>A0A1H0LA55</accession>
<keyword evidence="1" id="KW-0732">Signal</keyword>
<dbReference type="OrthoDB" id="6173796at2"/>
<evidence type="ECO:0008006" key="4">
    <source>
        <dbReference type="Google" id="ProtNLM"/>
    </source>
</evidence>
<feature type="chain" id="PRO_5011581027" description="Outer membrane protein beta-barrel domain-containing protein" evidence="1">
    <location>
        <begin position="25"/>
        <end position="195"/>
    </location>
</feature>
<gene>
    <name evidence="2" type="ORF">SAMN04487957_10971</name>
</gene>
<feature type="signal peptide" evidence="1">
    <location>
        <begin position="1"/>
        <end position="24"/>
    </location>
</feature>
<dbReference type="STRING" id="419597.SAMN04487957_10971"/>
<dbReference type="Proteomes" id="UP000199075">
    <property type="component" value="Unassembled WGS sequence"/>
</dbReference>